<dbReference type="Gene3D" id="1.25.40.20">
    <property type="entry name" value="Ankyrin repeat-containing domain"/>
    <property type="match status" value="2"/>
</dbReference>
<dbReference type="Pfam" id="PF12796">
    <property type="entry name" value="Ank_2"/>
    <property type="match status" value="1"/>
</dbReference>
<organism evidence="5">
    <name type="scientific">Eutreptiella gymnastica</name>
    <dbReference type="NCBI Taxonomy" id="73025"/>
    <lineage>
        <taxon>Eukaryota</taxon>
        <taxon>Discoba</taxon>
        <taxon>Euglenozoa</taxon>
        <taxon>Euglenida</taxon>
        <taxon>Spirocuta</taxon>
        <taxon>Euglenophyceae</taxon>
        <taxon>Eutreptiales</taxon>
        <taxon>Eutreptiaceae</taxon>
        <taxon>Eutreptiella</taxon>
    </lineage>
</organism>
<dbReference type="SMART" id="SM00248">
    <property type="entry name" value="ANK"/>
    <property type="match status" value="3"/>
</dbReference>
<feature type="compositionally biased region" description="Low complexity" evidence="4">
    <location>
        <begin position="216"/>
        <end position="230"/>
    </location>
</feature>
<evidence type="ECO:0000256" key="1">
    <source>
        <dbReference type="ARBA" id="ARBA00022737"/>
    </source>
</evidence>
<evidence type="ECO:0000313" key="5">
    <source>
        <dbReference type="EMBL" id="CAE0800108.1"/>
    </source>
</evidence>
<reference evidence="5" key="1">
    <citation type="submission" date="2021-01" db="EMBL/GenBank/DDBJ databases">
        <authorList>
            <person name="Corre E."/>
            <person name="Pelletier E."/>
            <person name="Niang G."/>
            <person name="Scheremetjew M."/>
            <person name="Finn R."/>
            <person name="Kale V."/>
            <person name="Holt S."/>
            <person name="Cochrane G."/>
            <person name="Meng A."/>
            <person name="Brown T."/>
            <person name="Cohen L."/>
        </authorList>
    </citation>
    <scope>NUCLEOTIDE SEQUENCE</scope>
    <source>
        <strain evidence="5">CCMP1594</strain>
    </source>
</reference>
<dbReference type="PANTHER" id="PTHR24171">
    <property type="entry name" value="ANKYRIN REPEAT DOMAIN-CONTAINING PROTEIN 39-RELATED"/>
    <property type="match status" value="1"/>
</dbReference>
<feature type="compositionally biased region" description="Acidic residues" evidence="4">
    <location>
        <begin position="166"/>
        <end position="178"/>
    </location>
</feature>
<accession>A0A7S4CMF1</accession>
<feature type="repeat" description="ANK" evidence="3">
    <location>
        <begin position="88"/>
        <end position="120"/>
    </location>
</feature>
<feature type="repeat" description="ANK" evidence="3">
    <location>
        <begin position="55"/>
        <end position="87"/>
    </location>
</feature>
<evidence type="ECO:0000256" key="3">
    <source>
        <dbReference type="PROSITE-ProRule" id="PRU00023"/>
    </source>
</evidence>
<evidence type="ECO:0000256" key="4">
    <source>
        <dbReference type="SAM" id="MobiDB-lite"/>
    </source>
</evidence>
<keyword evidence="2 3" id="KW-0040">ANK repeat</keyword>
<dbReference type="GO" id="GO:0085020">
    <property type="term" value="P:protein K6-linked ubiquitination"/>
    <property type="evidence" value="ECO:0007669"/>
    <property type="project" value="TreeGrafter"/>
</dbReference>
<keyword evidence="1" id="KW-0677">Repeat</keyword>
<dbReference type="SUPFAM" id="SSF48403">
    <property type="entry name" value="Ankyrin repeat"/>
    <property type="match status" value="1"/>
</dbReference>
<dbReference type="InterPro" id="IPR036770">
    <property type="entry name" value="Ankyrin_rpt-contain_sf"/>
</dbReference>
<dbReference type="InterPro" id="IPR002110">
    <property type="entry name" value="Ankyrin_rpt"/>
</dbReference>
<proteinExistence type="predicted"/>
<dbReference type="PROSITE" id="PS50297">
    <property type="entry name" value="ANK_REP_REGION"/>
    <property type="match status" value="2"/>
</dbReference>
<dbReference type="PROSITE" id="PS50088">
    <property type="entry name" value="ANK_REPEAT"/>
    <property type="match status" value="2"/>
</dbReference>
<dbReference type="PANTHER" id="PTHR24171:SF8">
    <property type="entry name" value="BRCA1-ASSOCIATED RING DOMAIN PROTEIN 1"/>
    <property type="match status" value="1"/>
</dbReference>
<dbReference type="AlphaFoldDB" id="A0A7S4CMF1"/>
<dbReference type="PRINTS" id="PR01415">
    <property type="entry name" value="ANKYRIN"/>
</dbReference>
<protein>
    <submittedName>
        <fullName evidence="5">Uncharacterized protein</fullName>
    </submittedName>
</protein>
<name>A0A7S4CMF1_9EUGL</name>
<gene>
    <name evidence="5" type="ORF">EGYM00163_LOCUS11229</name>
</gene>
<dbReference type="GO" id="GO:0004842">
    <property type="term" value="F:ubiquitin-protein transferase activity"/>
    <property type="evidence" value="ECO:0007669"/>
    <property type="project" value="TreeGrafter"/>
</dbReference>
<evidence type="ECO:0000256" key="2">
    <source>
        <dbReference type="ARBA" id="ARBA00023043"/>
    </source>
</evidence>
<feature type="region of interest" description="Disordered" evidence="4">
    <location>
        <begin position="164"/>
        <end position="239"/>
    </location>
</feature>
<sequence length="239" mass="25581">MSVEEVAAEMEQVCIETIEDAKECLFDAARYGDCDEDAKLALSKFPAAVNAQDAAGRTPLHMACANGHLGMVSLLIEGRADLALVNEEGNTVLHWAAVNGKVEVVHMLIKAGCDVRIKNKSGHTALDDCFDKNFHEVETLLLQHDKDIDDMMDGGRVRMAAGEMENAPDEDDDEEGDSEPPPHLMEEGDAPAKAANVPDDDDDDDDDELPPLMPEGQATGSGATAQGAAAPEKDVLEVE</sequence>
<feature type="compositionally biased region" description="Acidic residues" evidence="4">
    <location>
        <begin position="198"/>
        <end position="209"/>
    </location>
</feature>
<dbReference type="EMBL" id="HBJA01033437">
    <property type="protein sequence ID" value="CAE0800108.1"/>
    <property type="molecule type" value="Transcribed_RNA"/>
</dbReference>